<feature type="transmembrane region" description="Helical" evidence="6">
    <location>
        <begin position="282"/>
        <end position="309"/>
    </location>
</feature>
<feature type="transmembrane region" description="Helical" evidence="6">
    <location>
        <begin position="163"/>
        <end position="185"/>
    </location>
</feature>
<reference evidence="8" key="1">
    <citation type="journal article" date="2013" name="Stand. Genomic Sci.">
        <title>Complete genome sequence of the halophilic bacterium Spirochaeta africana type strain (Z-7692(T)) from the alkaline Lake Magadi in the East African Rift.</title>
        <authorList>
            <person name="Liolos K."/>
            <person name="Abt B."/>
            <person name="Scheuner C."/>
            <person name="Teshima H."/>
            <person name="Held B."/>
            <person name="Lapidus A."/>
            <person name="Nolan M."/>
            <person name="Lucas S."/>
            <person name="Deshpande S."/>
            <person name="Cheng J.F."/>
            <person name="Tapia R."/>
            <person name="Goodwin L.A."/>
            <person name="Pitluck S."/>
            <person name="Pagani I."/>
            <person name="Ivanova N."/>
            <person name="Mavromatis K."/>
            <person name="Mikhailova N."/>
            <person name="Huntemann M."/>
            <person name="Pati A."/>
            <person name="Chen A."/>
            <person name="Palaniappan K."/>
            <person name="Land M."/>
            <person name="Rohde M."/>
            <person name="Tindall B.J."/>
            <person name="Detter J.C."/>
            <person name="Goker M."/>
            <person name="Bristow J."/>
            <person name="Eisen J.A."/>
            <person name="Markowitz V."/>
            <person name="Hugenholtz P."/>
            <person name="Woyke T."/>
            <person name="Klenk H.P."/>
            <person name="Kyrpides N.C."/>
        </authorList>
    </citation>
    <scope>NUCLEOTIDE SEQUENCE</scope>
    <source>
        <strain evidence="8">ATCC 700263 / DSM 8902 / Z-7692</strain>
    </source>
</reference>
<dbReference type="GO" id="GO:0005886">
    <property type="term" value="C:plasma membrane"/>
    <property type="evidence" value="ECO:0007669"/>
    <property type="project" value="UniProtKB-SubCell"/>
</dbReference>
<dbReference type="InterPro" id="IPR022791">
    <property type="entry name" value="L-PG_synthase/AglD"/>
</dbReference>
<evidence type="ECO:0000313" key="8">
    <source>
        <dbReference type="Proteomes" id="UP000007383"/>
    </source>
</evidence>
<evidence type="ECO:0000256" key="1">
    <source>
        <dbReference type="ARBA" id="ARBA00004651"/>
    </source>
</evidence>
<keyword evidence="5 6" id="KW-0472">Membrane</keyword>
<dbReference type="OrthoDB" id="9799911at2"/>
<protein>
    <submittedName>
        <fullName evidence="7">Putative integral membrane protein</fullName>
    </submittedName>
</protein>
<evidence type="ECO:0000313" key="7">
    <source>
        <dbReference type="EMBL" id="AFG37052.1"/>
    </source>
</evidence>
<dbReference type="PANTHER" id="PTHR39087">
    <property type="entry name" value="UPF0104 MEMBRANE PROTEIN MJ1595"/>
    <property type="match status" value="1"/>
</dbReference>
<keyword evidence="2" id="KW-1003">Cell membrane</keyword>
<feature type="transmembrane region" description="Helical" evidence="6">
    <location>
        <begin position="12"/>
        <end position="29"/>
    </location>
</feature>
<keyword evidence="3 6" id="KW-0812">Transmembrane</keyword>
<dbReference type="HOGENOM" id="CLU_048072_1_1_12"/>
<evidence type="ECO:0000256" key="4">
    <source>
        <dbReference type="ARBA" id="ARBA00022989"/>
    </source>
</evidence>
<dbReference type="KEGG" id="sfc:Spiaf_0963"/>
<dbReference type="PATRIC" id="fig|889378.3.peg.965"/>
<comment type="subcellular location">
    <subcellularLocation>
        <location evidence="1">Cell membrane</location>
        <topology evidence="1">Multi-pass membrane protein</topology>
    </subcellularLocation>
</comment>
<dbReference type="eggNOG" id="COG0392">
    <property type="taxonomic scope" value="Bacteria"/>
</dbReference>
<feature type="transmembrane region" description="Helical" evidence="6">
    <location>
        <begin position="206"/>
        <end position="226"/>
    </location>
</feature>
<dbReference type="STRING" id="889378.Spiaf_0963"/>
<evidence type="ECO:0000256" key="3">
    <source>
        <dbReference type="ARBA" id="ARBA00022692"/>
    </source>
</evidence>
<organism evidence="7 8">
    <name type="scientific">Spirochaeta africana (strain ATCC 700263 / DSM 8902 / Z-7692)</name>
    <dbReference type="NCBI Taxonomy" id="889378"/>
    <lineage>
        <taxon>Bacteria</taxon>
        <taxon>Pseudomonadati</taxon>
        <taxon>Spirochaetota</taxon>
        <taxon>Spirochaetia</taxon>
        <taxon>Spirochaetales</taxon>
        <taxon>Spirochaetaceae</taxon>
        <taxon>Spirochaeta</taxon>
    </lineage>
</organism>
<evidence type="ECO:0000256" key="5">
    <source>
        <dbReference type="ARBA" id="ARBA00023136"/>
    </source>
</evidence>
<accession>H9UHQ9</accession>
<keyword evidence="4 6" id="KW-1133">Transmembrane helix</keyword>
<dbReference type="Pfam" id="PF03706">
    <property type="entry name" value="LPG_synthase_TM"/>
    <property type="match status" value="1"/>
</dbReference>
<dbReference type="RefSeq" id="WP_014455047.1">
    <property type="nucleotide sequence ID" value="NC_017098.1"/>
</dbReference>
<dbReference type="EMBL" id="CP003282">
    <property type="protein sequence ID" value="AFG37052.1"/>
    <property type="molecule type" value="Genomic_DNA"/>
</dbReference>
<dbReference type="PANTHER" id="PTHR39087:SF2">
    <property type="entry name" value="UPF0104 MEMBRANE PROTEIN MJ1595"/>
    <property type="match status" value="1"/>
</dbReference>
<feature type="transmembrane region" description="Helical" evidence="6">
    <location>
        <begin position="49"/>
        <end position="68"/>
    </location>
</feature>
<proteinExistence type="predicted"/>
<evidence type="ECO:0000256" key="2">
    <source>
        <dbReference type="ARBA" id="ARBA00022475"/>
    </source>
</evidence>
<dbReference type="AlphaFoldDB" id="H9UHQ9"/>
<name>H9UHQ9_SPIAZ</name>
<evidence type="ECO:0000256" key="6">
    <source>
        <dbReference type="SAM" id="Phobius"/>
    </source>
</evidence>
<gene>
    <name evidence="7" type="ordered locus">Spiaf_0963</name>
</gene>
<feature type="transmembrane region" description="Helical" evidence="6">
    <location>
        <begin position="128"/>
        <end position="151"/>
    </location>
</feature>
<keyword evidence="8" id="KW-1185">Reference proteome</keyword>
<feature type="transmembrane region" description="Helical" evidence="6">
    <location>
        <begin position="238"/>
        <end position="261"/>
    </location>
</feature>
<dbReference type="Proteomes" id="UP000007383">
    <property type="component" value="Chromosome"/>
</dbReference>
<sequence>MNTRKICWKTTGKHAMSFVVLVGIVLHAVRQTEYHQMRVLLTTLQPRHLLPLVMLQIGTLLITTYLWAGPLSSRDHIRYRGIRHFAEVLRINSAASLMESLTPSSKLGGEGVKLVLLKKYTGMPVHHLTALIVLHKTVVLVPLLVLGVGAMSLIPHGLPIDRLTLAAVLAGVSLVGITAAVSLIPAARHHLQLIFTSCAPYARWSLLLRLFGTATLMWLAYPLKYYIAAGIVQTPVPIHIAILATLASYMVSLLPVSPGGLGTFEITMAHVLQFHGTGFEAGLLIAVTGRLITFWLPLLVSALAAASFLRSPLQAPDYA</sequence>